<keyword evidence="3" id="KW-0963">Cytoplasm</keyword>
<dbReference type="InterPro" id="IPR036667">
    <property type="entry name" value="PTS_IIB_sorbose-sp_sf"/>
</dbReference>
<keyword evidence="5" id="KW-0808">Transferase</keyword>
<keyword evidence="4" id="KW-0762">Sugar transport</keyword>
<feature type="domain" description="PTS EIIB type-4" evidence="8">
    <location>
        <begin position="1"/>
        <end position="164"/>
    </location>
</feature>
<evidence type="ECO:0000256" key="7">
    <source>
        <dbReference type="ARBA" id="ARBA00022777"/>
    </source>
</evidence>
<evidence type="ECO:0000256" key="4">
    <source>
        <dbReference type="ARBA" id="ARBA00022597"/>
    </source>
</evidence>
<organism evidence="9 10">
    <name type="scientific">Lacticaseibacillus suilingensis</name>
    <dbReference type="NCBI Taxonomy" id="2799577"/>
    <lineage>
        <taxon>Bacteria</taxon>
        <taxon>Bacillati</taxon>
        <taxon>Bacillota</taxon>
        <taxon>Bacilli</taxon>
        <taxon>Lactobacillales</taxon>
        <taxon>Lactobacillaceae</taxon>
        <taxon>Lacticaseibacillus</taxon>
    </lineage>
</organism>
<evidence type="ECO:0000256" key="3">
    <source>
        <dbReference type="ARBA" id="ARBA00022490"/>
    </source>
</evidence>
<evidence type="ECO:0000313" key="9">
    <source>
        <dbReference type="EMBL" id="MFD1399122.1"/>
    </source>
</evidence>
<evidence type="ECO:0000259" key="8">
    <source>
        <dbReference type="PROSITE" id="PS51101"/>
    </source>
</evidence>
<dbReference type="Proteomes" id="UP001597199">
    <property type="component" value="Unassembled WGS sequence"/>
</dbReference>
<dbReference type="InterPro" id="IPR004720">
    <property type="entry name" value="PTS_IIB_sorbose-sp"/>
</dbReference>
<keyword evidence="10" id="KW-1185">Reference proteome</keyword>
<name>A0ABW4BF49_9LACO</name>
<keyword evidence="2" id="KW-0813">Transport</keyword>
<protein>
    <submittedName>
        <fullName evidence="9">PTS system mannose/fructose/N-acetylgalactosamine-transporter subunit IIB</fullName>
    </submittedName>
</protein>
<keyword evidence="6" id="KW-0598">Phosphotransferase system</keyword>
<dbReference type="RefSeq" id="WP_204118295.1">
    <property type="nucleotide sequence ID" value="NZ_BOLV01000003.1"/>
</dbReference>
<proteinExistence type="predicted"/>
<keyword evidence="7" id="KW-0418">Kinase</keyword>
<evidence type="ECO:0000256" key="6">
    <source>
        <dbReference type="ARBA" id="ARBA00022683"/>
    </source>
</evidence>
<sequence length="164" mass="17766">MISMMRCDDRLIHGQVALLWSKELQLSRIIVASDQAAKSDIQKNALLLAAPAGIKVAVVPVAKAIELANDPRGAKLKMLLLTNTVANLKTLVDNVDVETKVDIANVGRIGGGNLNDKHKISETVYLTDDEVEAVKAIGKKRNNFVYQPLPSDTPVPFLSLLKGE</sequence>
<dbReference type="PROSITE" id="PS51101">
    <property type="entry name" value="PTS_EIIB_TYPE_4"/>
    <property type="match status" value="1"/>
</dbReference>
<accession>A0ABW4BF49</accession>
<dbReference type="Pfam" id="PF03830">
    <property type="entry name" value="PTSIIB_sorb"/>
    <property type="match status" value="1"/>
</dbReference>
<evidence type="ECO:0000256" key="1">
    <source>
        <dbReference type="ARBA" id="ARBA00004496"/>
    </source>
</evidence>
<gene>
    <name evidence="9" type="ORF">ACFQ41_07350</name>
</gene>
<comment type="subcellular location">
    <subcellularLocation>
        <location evidence="1">Cytoplasm</location>
    </subcellularLocation>
</comment>
<dbReference type="EMBL" id="JBHTOA010000030">
    <property type="protein sequence ID" value="MFD1399122.1"/>
    <property type="molecule type" value="Genomic_DNA"/>
</dbReference>
<evidence type="ECO:0000256" key="2">
    <source>
        <dbReference type="ARBA" id="ARBA00022448"/>
    </source>
</evidence>
<reference evidence="10" key="1">
    <citation type="journal article" date="2019" name="Int. J. Syst. Evol. Microbiol.">
        <title>The Global Catalogue of Microorganisms (GCM) 10K type strain sequencing project: providing services to taxonomists for standard genome sequencing and annotation.</title>
        <authorList>
            <consortium name="The Broad Institute Genomics Platform"/>
            <consortium name="The Broad Institute Genome Sequencing Center for Infectious Disease"/>
            <person name="Wu L."/>
            <person name="Ma J."/>
        </authorList>
    </citation>
    <scope>NUCLEOTIDE SEQUENCE [LARGE SCALE GENOMIC DNA]</scope>
    <source>
        <strain evidence="10">CCM 9110</strain>
    </source>
</reference>
<comment type="caution">
    <text evidence="9">The sequence shown here is derived from an EMBL/GenBank/DDBJ whole genome shotgun (WGS) entry which is preliminary data.</text>
</comment>
<evidence type="ECO:0000256" key="5">
    <source>
        <dbReference type="ARBA" id="ARBA00022679"/>
    </source>
</evidence>
<evidence type="ECO:0000313" key="10">
    <source>
        <dbReference type="Proteomes" id="UP001597199"/>
    </source>
</evidence>
<dbReference type="Gene3D" id="3.40.35.10">
    <property type="entry name" value="Phosphotransferase system, sorbose subfamily IIB component"/>
    <property type="match status" value="1"/>
</dbReference>
<dbReference type="SUPFAM" id="SSF52728">
    <property type="entry name" value="PTS IIb component"/>
    <property type="match status" value="1"/>
</dbReference>